<dbReference type="GO" id="GO:0005634">
    <property type="term" value="C:nucleus"/>
    <property type="evidence" value="ECO:0007669"/>
    <property type="project" value="UniProtKB-SubCell"/>
</dbReference>
<dbReference type="GO" id="GO:0008270">
    <property type="term" value="F:zinc ion binding"/>
    <property type="evidence" value="ECO:0007669"/>
    <property type="project" value="InterPro"/>
</dbReference>
<dbReference type="InterPro" id="IPR007219">
    <property type="entry name" value="XnlR_reg_dom"/>
</dbReference>
<dbReference type="PANTHER" id="PTHR47338">
    <property type="entry name" value="ZN(II)2CYS6 TRANSCRIPTION FACTOR (EUROFUNG)-RELATED"/>
    <property type="match status" value="1"/>
</dbReference>
<comment type="subcellular location">
    <subcellularLocation>
        <location evidence="1">Nucleus</location>
    </subcellularLocation>
</comment>
<keyword evidence="9" id="KW-1185">Reference proteome</keyword>
<dbReference type="PROSITE" id="PS50048">
    <property type="entry name" value="ZN2_CY6_FUNGAL_2"/>
    <property type="match status" value="1"/>
</dbReference>
<gene>
    <name evidence="8" type="ORF">QTJ16_005301</name>
</gene>
<dbReference type="GO" id="GO:0000981">
    <property type="term" value="F:DNA-binding transcription factor activity, RNA polymerase II-specific"/>
    <property type="evidence" value="ECO:0007669"/>
    <property type="project" value="InterPro"/>
</dbReference>
<feature type="region of interest" description="Disordered" evidence="6">
    <location>
        <begin position="678"/>
        <end position="710"/>
    </location>
</feature>
<evidence type="ECO:0000313" key="9">
    <source>
        <dbReference type="Proteomes" id="UP001285354"/>
    </source>
</evidence>
<dbReference type="Gene3D" id="4.10.240.10">
    <property type="entry name" value="Zn(2)-C6 fungal-type DNA-binding domain"/>
    <property type="match status" value="1"/>
</dbReference>
<keyword evidence="2" id="KW-0479">Metal-binding</keyword>
<evidence type="ECO:0000259" key="7">
    <source>
        <dbReference type="PROSITE" id="PS50048"/>
    </source>
</evidence>
<dbReference type="SUPFAM" id="SSF57701">
    <property type="entry name" value="Zn2/Cys6 DNA-binding domain"/>
    <property type="match status" value="1"/>
</dbReference>
<feature type="compositionally biased region" description="Gly residues" evidence="6">
    <location>
        <begin position="742"/>
        <end position="755"/>
    </location>
</feature>
<evidence type="ECO:0000256" key="6">
    <source>
        <dbReference type="SAM" id="MobiDB-lite"/>
    </source>
</evidence>
<evidence type="ECO:0000256" key="1">
    <source>
        <dbReference type="ARBA" id="ARBA00004123"/>
    </source>
</evidence>
<protein>
    <recommendedName>
        <fullName evidence="7">Zn(2)-C6 fungal-type domain-containing protein</fullName>
    </recommendedName>
</protein>
<feature type="region of interest" description="Disordered" evidence="6">
    <location>
        <begin position="107"/>
        <end position="163"/>
    </location>
</feature>
<dbReference type="Pfam" id="PF04082">
    <property type="entry name" value="Fungal_trans"/>
    <property type="match status" value="1"/>
</dbReference>
<evidence type="ECO:0000256" key="4">
    <source>
        <dbReference type="ARBA" id="ARBA00023163"/>
    </source>
</evidence>
<accession>A0AAD9WB41</accession>
<comment type="caution">
    <text evidence="8">The sequence shown here is derived from an EMBL/GenBank/DDBJ whole genome shotgun (WGS) entry which is preliminary data.</text>
</comment>
<feature type="compositionally biased region" description="Pro residues" evidence="6">
    <location>
        <begin position="684"/>
        <end position="698"/>
    </location>
</feature>
<dbReference type="InterPro" id="IPR036864">
    <property type="entry name" value="Zn2-C6_fun-type_DNA-bd_sf"/>
</dbReference>
<dbReference type="InterPro" id="IPR050815">
    <property type="entry name" value="TF_fung"/>
</dbReference>
<proteinExistence type="predicted"/>
<organism evidence="8 9">
    <name type="scientific">Diplocarpon rosae</name>
    <dbReference type="NCBI Taxonomy" id="946125"/>
    <lineage>
        <taxon>Eukaryota</taxon>
        <taxon>Fungi</taxon>
        <taxon>Dikarya</taxon>
        <taxon>Ascomycota</taxon>
        <taxon>Pezizomycotina</taxon>
        <taxon>Leotiomycetes</taxon>
        <taxon>Helotiales</taxon>
        <taxon>Drepanopezizaceae</taxon>
        <taxon>Diplocarpon</taxon>
    </lineage>
</organism>
<name>A0AAD9WB41_9HELO</name>
<dbReference type="GO" id="GO:0003677">
    <property type="term" value="F:DNA binding"/>
    <property type="evidence" value="ECO:0007669"/>
    <property type="project" value="InterPro"/>
</dbReference>
<keyword evidence="3" id="KW-0805">Transcription regulation</keyword>
<keyword evidence="5" id="KW-0539">Nucleus</keyword>
<dbReference type="GO" id="GO:0006351">
    <property type="term" value="P:DNA-templated transcription"/>
    <property type="evidence" value="ECO:0007669"/>
    <property type="project" value="InterPro"/>
</dbReference>
<dbReference type="AlphaFoldDB" id="A0AAD9WB41"/>
<dbReference type="CDD" id="cd12148">
    <property type="entry name" value="fungal_TF_MHR"/>
    <property type="match status" value="1"/>
</dbReference>
<feature type="region of interest" description="Disordered" evidence="6">
    <location>
        <begin position="1"/>
        <end position="20"/>
    </location>
</feature>
<dbReference type="SMART" id="SM00066">
    <property type="entry name" value="GAL4"/>
    <property type="match status" value="1"/>
</dbReference>
<feature type="region of interest" description="Disordered" evidence="6">
    <location>
        <begin position="730"/>
        <end position="802"/>
    </location>
</feature>
<reference evidence="8" key="1">
    <citation type="submission" date="2023-06" db="EMBL/GenBank/DDBJ databases">
        <title>Draft genome of Marssonina rosae.</title>
        <authorList>
            <person name="Cheng Q."/>
        </authorList>
    </citation>
    <scope>NUCLEOTIDE SEQUENCE</scope>
    <source>
        <strain evidence="8">R4</strain>
    </source>
</reference>
<dbReference type="SMART" id="SM00906">
    <property type="entry name" value="Fungal_trans"/>
    <property type="match status" value="1"/>
</dbReference>
<feature type="compositionally biased region" description="Low complexity" evidence="6">
    <location>
        <begin position="699"/>
        <end position="709"/>
    </location>
</feature>
<dbReference type="PANTHER" id="PTHR47338:SF4">
    <property type="entry name" value="ZN(II)2CYS6 TRANSCRIPTION FACTOR (EUROFUNG)"/>
    <property type="match status" value="1"/>
</dbReference>
<dbReference type="CDD" id="cd00067">
    <property type="entry name" value="GAL4"/>
    <property type="match status" value="1"/>
</dbReference>
<dbReference type="Proteomes" id="UP001285354">
    <property type="component" value="Unassembled WGS sequence"/>
</dbReference>
<evidence type="ECO:0000256" key="3">
    <source>
        <dbReference type="ARBA" id="ARBA00023015"/>
    </source>
</evidence>
<dbReference type="InterPro" id="IPR001138">
    <property type="entry name" value="Zn2Cys6_DnaBD"/>
</dbReference>
<feature type="domain" description="Zn(2)-C6 fungal-type" evidence="7">
    <location>
        <begin position="50"/>
        <end position="80"/>
    </location>
</feature>
<evidence type="ECO:0000313" key="8">
    <source>
        <dbReference type="EMBL" id="KAK2624932.1"/>
    </source>
</evidence>
<evidence type="ECO:0000256" key="5">
    <source>
        <dbReference type="ARBA" id="ARBA00023242"/>
    </source>
</evidence>
<evidence type="ECO:0000256" key="2">
    <source>
        <dbReference type="ARBA" id="ARBA00022723"/>
    </source>
</evidence>
<sequence length="802" mass="86996">MQRASLLDTPPPSPLPVPEAAAAPVMSTVRVGIERLPPRRMSDEPRESMNCKSCRKRKIKCNRLRPTCEACQVFQCPCVYDAVPKKRGPKTDVLEALLKRVDGLEQRLKDEKKKSHASAGDGEIESPGRDVKPKRRHLEAANIPNASAVSSPPPTREEPAPTAVPPDVLLETYFSRCHGKAYYVLEESTTRQRMQLDQIPAYLVLAIYAVSARYTAHPHGYHAAVRLSEDYAVRARAELDLDEPCVDGLQAVLLLAEAFTAAGKGKKAHMMIASGIGMAMALELHRECELQTQVTAVEREMRRRLFWTCYLMDRFLACGSRRPSLIADQCIRLRLPSWAPGPAVLPVEGDFFLNGSNLQYHPGAGKRSQGSSGMLIDIVRILGVTNRYLAAGGVKGDSHFPWHSLSNLSKIRLELDLWASGTQDVFISIDTLFGQPDSTTLVLSKLIYHLVHCLIYRPFLPIDLAELAGTSQHQSWQVEATNLCFLHANAIAELVELGKQSSSIEWPAIVGYCICTAGTIHVHGTHYKGGRAGEVFSAAPDYLSREMGQLSELRLAWAAAQHQRETLQTILGCHAELVTSLARNPVRYSPVFHRADFFDRYSDLGLSLDGAHVSFTDILPESLAPEQDTGHGFYAHGSEAPASVAVSLAPRAHPSAPILDPAHAVTSKQPAHASPILTRHARRPPPAPASGPLSPPSPASTFSSPFTFSGQPDAGYDPMFGMSFAYGHGHGHSDSSNHAHGPGHGMRRGGGGGTPGAESTATLGTGSDEKDPFLTLMEQLAEDERSRGGPGELDLFVDGGPG</sequence>
<keyword evidence="4" id="KW-0804">Transcription</keyword>
<dbReference type="Pfam" id="PF00172">
    <property type="entry name" value="Zn_clus"/>
    <property type="match status" value="1"/>
</dbReference>
<dbReference type="EMBL" id="JAUBYV010000008">
    <property type="protein sequence ID" value="KAK2624932.1"/>
    <property type="molecule type" value="Genomic_DNA"/>
</dbReference>